<dbReference type="CDD" id="cd08948">
    <property type="entry name" value="5beta-POR_like_SDR_a"/>
    <property type="match status" value="1"/>
</dbReference>
<dbReference type="PANTHER" id="PTHR32487">
    <property type="entry name" value="3-OXO-DELTA(4,5)-STEROID 5-BETA-REDUCTASE"/>
    <property type="match status" value="1"/>
</dbReference>
<dbReference type="Pfam" id="PF22917">
    <property type="entry name" value="PRISE"/>
    <property type="match status" value="1"/>
</dbReference>
<dbReference type="SUPFAM" id="SSF51735">
    <property type="entry name" value="NAD(P)-binding Rossmann-fold domains"/>
    <property type="match status" value="1"/>
</dbReference>
<protein>
    <recommendedName>
        <fullName evidence="1">PRISE-like Rossmann-fold domain-containing protein</fullName>
    </recommendedName>
</protein>
<dbReference type="Proteomes" id="UP000630353">
    <property type="component" value="Unassembled WGS sequence"/>
</dbReference>
<sequence>MSGRDIGTRRTAVIAGVSGIVGRAVAGRLLAEGWKVVGLSRRAPDPGLPGLVHLPLDLADPEACRVALAAAAADATHVVYAGRAPDPDPATEAVLNTAMLANTVEALEAARAPLAHVLLVQGTKWYGSQLGPFKTPAEEDDPRVSVPNFYYGQQDWAEARARESGWSWTGLRPHILAGFSLGYPHNAVGVLAAYATLAKARGGPLTFPGTPECFETVSQITDTRLLVDAMLWAMTTPQAAGEAFNVVDADYFRWRDLWPRLAGYFGVEPGGVATETLAETQRDSGRLWRSLVREHGLVEPDLGRIANWAYGDFMLRIGWDDMSSTLKIRRAGFDRVYGSWESIADALTEYRRRRVIP</sequence>
<organism evidence="2 3">
    <name type="scientific">Thalassobaculum fulvum</name>
    <dbReference type="NCBI Taxonomy" id="1633335"/>
    <lineage>
        <taxon>Bacteria</taxon>
        <taxon>Pseudomonadati</taxon>
        <taxon>Pseudomonadota</taxon>
        <taxon>Alphaproteobacteria</taxon>
        <taxon>Rhodospirillales</taxon>
        <taxon>Thalassobaculaceae</taxon>
        <taxon>Thalassobaculum</taxon>
    </lineage>
</organism>
<feature type="domain" description="PRISE-like Rossmann-fold" evidence="1">
    <location>
        <begin position="74"/>
        <end position="273"/>
    </location>
</feature>
<proteinExistence type="predicted"/>
<evidence type="ECO:0000313" key="2">
    <source>
        <dbReference type="EMBL" id="GHD48371.1"/>
    </source>
</evidence>
<reference evidence="2" key="1">
    <citation type="journal article" date="2014" name="Int. J. Syst. Evol. Microbiol.">
        <title>Complete genome sequence of Corynebacterium casei LMG S-19264T (=DSM 44701T), isolated from a smear-ripened cheese.</title>
        <authorList>
            <consortium name="US DOE Joint Genome Institute (JGI-PGF)"/>
            <person name="Walter F."/>
            <person name="Albersmeier A."/>
            <person name="Kalinowski J."/>
            <person name="Ruckert C."/>
        </authorList>
    </citation>
    <scope>NUCLEOTIDE SEQUENCE</scope>
    <source>
        <strain evidence="2">KCTC 42651</strain>
    </source>
</reference>
<dbReference type="EMBL" id="BMZS01000004">
    <property type="protein sequence ID" value="GHD48371.1"/>
    <property type="molecule type" value="Genomic_DNA"/>
</dbReference>
<dbReference type="Gene3D" id="3.40.50.720">
    <property type="entry name" value="NAD(P)-binding Rossmann-like Domain"/>
    <property type="match status" value="1"/>
</dbReference>
<dbReference type="InterPro" id="IPR036291">
    <property type="entry name" value="NAD(P)-bd_dom_sf"/>
</dbReference>
<dbReference type="AlphaFoldDB" id="A0A919CP33"/>
<accession>A0A919CP33</accession>
<keyword evidence="3" id="KW-1185">Reference proteome</keyword>
<reference evidence="2" key="2">
    <citation type="submission" date="2020-09" db="EMBL/GenBank/DDBJ databases">
        <authorList>
            <person name="Sun Q."/>
            <person name="Kim S."/>
        </authorList>
    </citation>
    <scope>NUCLEOTIDE SEQUENCE</scope>
    <source>
        <strain evidence="2">KCTC 42651</strain>
    </source>
</reference>
<dbReference type="PANTHER" id="PTHR32487:SF0">
    <property type="entry name" value="3-OXO-DELTA(4,5)-STEROID 5-BETA-REDUCTASE"/>
    <property type="match status" value="1"/>
</dbReference>
<comment type="caution">
    <text evidence="2">The sequence shown here is derived from an EMBL/GenBank/DDBJ whole genome shotgun (WGS) entry which is preliminary data.</text>
</comment>
<dbReference type="RefSeq" id="WP_189988824.1">
    <property type="nucleotide sequence ID" value="NZ_BMZS01000004.1"/>
</dbReference>
<dbReference type="InterPro" id="IPR055222">
    <property type="entry name" value="PRISE-like_Rossmann-fold"/>
</dbReference>
<gene>
    <name evidence="2" type="ORF">GCM10017083_19370</name>
</gene>
<name>A0A919CP33_9PROT</name>
<evidence type="ECO:0000313" key="3">
    <source>
        <dbReference type="Proteomes" id="UP000630353"/>
    </source>
</evidence>
<evidence type="ECO:0000259" key="1">
    <source>
        <dbReference type="Pfam" id="PF22917"/>
    </source>
</evidence>